<dbReference type="EMBL" id="AFUP01000006">
    <property type="protein sequence ID" value="EGV07939.1"/>
    <property type="molecule type" value="Genomic_DNA"/>
</dbReference>
<protein>
    <submittedName>
        <fullName evidence="1">RgpAc family protein</fullName>
    </submittedName>
</protein>
<dbReference type="eggNOG" id="COG0438">
    <property type="taxonomic scope" value="Bacteria"/>
</dbReference>
<proteinExistence type="predicted"/>
<gene>
    <name evidence="1" type="ORF">HMPREF1042_1291</name>
</gene>
<accession>F9P8Y2</accession>
<name>F9P8Y2_STRCV</name>
<dbReference type="AlphaFoldDB" id="F9P8Y2"/>
<dbReference type="Proteomes" id="UP000003287">
    <property type="component" value="Unassembled WGS sequence"/>
</dbReference>
<sequence>MKYIRNQAFAYIHGHEVGGTNPGLLEALAQTDLNLVLGVDFNQQVAKETALYWDKKEDSLVALLHQVDKQSDFSDQGQAAKENMKENYTWEKIVGEYEELFLS</sequence>
<evidence type="ECO:0000313" key="2">
    <source>
        <dbReference type="Proteomes" id="UP000003287"/>
    </source>
</evidence>
<evidence type="ECO:0000313" key="1">
    <source>
        <dbReference type="EMBL" id="EGV07939.1"/>
    </source>
</evidence>
<organism evidence="1 2">
    <name type="scientific">Streptococcus constellatus subsp. pharyngis SK1060 = CCUG 46377</name>
    <dbReference type="NCBI Taxonomy" id="1035184"/>
    <lineage>
        <taxon>Bacteria</taxon>
        <taxon>Bacillati</taxon>
        <taxon>Bacillota</taxon>
        <taxon>Bacilli</taxon>
        <taxon>Lactobacillales</taxon>
        <taxon>Streptococcaceae</taxon>
        <taxon>Streptococcus</taxon>
        <taxon>Streptococcus anginosus group</taxon>
    </lineage>
</organism>
<reference evidence="1 2" key="1">
    <citation type="submission" date="2011-06" db="EMBL/GenBank/DDBJ databases">
        <authorList>
            <person name="Harkins D.M."/>
            <person name="Madupu R."/>
            <person name="Durkin A.S."/>
            <person name="Torralba M."/>
            <person name="Methe B."/>
            <person name="Sutton G.G."/>
            <person name="Nelson K.E."/>
        </authorList>
    </citation>
    <scope>NUCLEOTIDE SEQUENCE [LARGE SCALE GENOMIC DNA]</scope>
    <source>
        <strain evidence="1 2">SK1060</strain>
    </source>
</reference>